<evidence type="ECO:0000259" key="2">
    <source>
        <dbReference type="Pfam" id="PF14613"/>
    </source>
</evidence>
<feature type="region of interest" description="Disordered" evidence="1">
    <location>
        <begin position="637"/>
        <end position="657"/>
    </location>
</feature>
<dbReference type="EMBL" id="KE503208">
    <property type="protein sequence ID" value="EPX70727.1"/>
    <property type="molecule type" value="Genomic_DNA"/>
</dbReference>
<dbReference type="eggNOG" id="ENOG502QYDH">
    <property type="taxonomic scope" value="Eukaryota"/>
</dbReference>
<dbReference type="AlphaFoldDB" id="S9PRW1"/>
<gene>
    <name evidence="4" type="ORF">SOCG_04230</name>
</gene>
<dbReference type="PANTHER" id="PTHR31138:SF1">
    <property type="entry name" value="PDZ DOMAIN-CONTAINING PROTEIN"/>
    <property type="match status" value="1"/>
</dbReference>
<dbReference type="InterPro" id="IPR045967">
    <property type="entry name" value="HAM1-like_N"/>
</dbReference>
<organism evidence="4 5">
    <name type="scientific">Schizosaccharomyces octosporus (strain yFS286)</name>
    <name type="common">Fission yeast</name>
    <name type="synonym">Octosporomyces octosporus</name>
    <dbReference type="NCBI Taxonomy" id="483514"/>
    <lineage>
        <taxon>Eukaryota</taxon>
        <taxon>Fungi</taxon>
        <taxon>Dikarya</taxon>
        <taxon>Ascomycota</taxon>
        <taxon>Taphrinomycotina</taxon>
        <taxon>Schizosaccharomycetes</taxon>
        <taxon>Schizosaccharomycetales</taxon>
        <taxon>Schizosaccharomycetaceae</taxon>
        <taxon>Schizosaccharomyces</taxon>
    </lineage>
</organism>
<feature type="compositionally biased region" description="Basic and acidic residues" evidence="1">
    <location>
        <begin position="637"/>
        <end position="654"/>
    </location>
</feature>
<feature type="region of interest" description="Disordered" evidence="1">
    <location>
        <begin position="734"/>
        <end position="776"/>
    </location>
</feature>
<dbReference type="Pfam" id="PF19343">
    <property type="entry name" value="HAM1_N"/>
    <property type="match status" value="1"/>
</dbReference>
<dbReference type="InterPro" id="IPR027842">
    <property type="entry name" value="HAM1-like_C"/>
</dbReference>
<dbReference type="HOGENOM" id="CLU_007183_1_0_1"/>
<dbReference type="Pfam" id="PF14613">
    <property type="entry name" value="HAM1_C"/>
    <property type="match status" value="1"/>
</dbReference>
<name>S9PRW1_SCHOY</name>
<dbReference type="GeneID" id="25033194"/>
<evidence type="ECO:0000313" key="5">
    <source>
        <dbReference type="Proteomes" id="UP000016088"/>
    </source>
</evidence>
<evidence type="ECO:0000313" key="4">
    <source>
        <dbReference type="EMBL" id="EPX70727.1"/>
    </source>
</evidence>
<feature type="compositionally biased region" description="Polar residues" evidence="1">
    <location>
        <begin position="221"/>
        <end position="233"/>
    </location>
</feature>
<feature type="region of interest" description="Disordered" evidence="1">
    <location>
        <begin position="164"/>
        <end position="239"/>
    </location>
</feature>
<feature type="domain" description="HAM1-like C-terminal" evidence="2">
    <location>
        <begin position="576"/>
        <end position="729"/>
    </location>
</feature>
<evidence type="ECO:0000256" key="1">
    <source>
        <dbReference type="SAM" id="MobiDB-lite"/>
    </source>
</evidence>
<feature type="compositionally biased region" description="Basic residues" evidence="1">
    <location>
        <begin position="743"/>
        <end position="753"/>
    </location>
</feature>
<dbReference type="Proteomes" id="UP000016088">
    <property type="component" value="Unassembled WGS sequence"/>
</dbReference>
<dbReference type="OMA" id="EWRSEAY"/>
<proteinExistence type="predicted"/>
<feature type="compositionally biased region" description="Basic and acidic residues" evidence="1">
    <location>
        <begin position="208"/>
        <end position="220"/>
    </location>
</feature>
<feature type="compositionally biased region" description="Polar residues" evidence="1">
    <location>
        <begin position="179"/>
        <end position="190"/>
    </location>
</feature>
<reference evidence="4 5" key="1">
    <citation type="journal article" date="2011" name="Science">
        <title>Comparative functional genomics of the fission yeasts.</title>
        <authorList>
            <person name="Rhind N."/>
            <person name="Chen Z."/>
            <person name="Yassour M."/>
            <person name="Thompson D.A."/>
            <person name="Haas B.J."/>
            <person name="Habib N."/>
            <person name="Wapinski I."/>
            <person name="Roy S."/>
            <person name="Lin M.F."/>
            <person name="Heiman D.I."/>
            <person name="Young S.K."/>
            <person name="Furuya K."/>
            <person name="Guo Y."/>
            <person name="Pidoux A."/>
            <person name="Chen H.M."/>
            <person name="Robbertse B."/>
            <person name="Goldberg J.M."/>
            <person name="Aoki K."/>
            <person name="Bayne E.H."/>
            <person name="Berlin A.M."/>
            <person name="Desjardins C.A."/>
            <person name="Dobbs E."/>
            <person name="Dukaj L."/>
            <person name="Fan L."/>
            <person name="FitzGerald M.G."/>
            <person name="French C."/>
            <person name="Gujja S."/>
            <person name="Hansen K."/>
            <person name="Keifenheim D."/>
            <person name="Levin J.Z."/>
            <person name="Mosher R.A."/>
            <person name="Mueller C.A."/>
            <person name="Pfiffner J."/>
            <person name="Priest M."/>
            <person name="Russ C."/>
            <person name="Smialowska A."/>
            <person name="Swoboda P."/>
            <person name="Sykes S.M."/>
            <person name="Vaughn M."/>
            <person name="Vengrova S."/>
            <person name="Yoder R."/>
            <person name="Zeng Q."/>
            <person name="Allshire R."/>
            <person name="Baulcombe D."/>
            <person name="Birren B.W."/>
            <person name="Brown W."/>
            <person name="Ekwall K."/>
            <person name="Kellis M."/>
            <person name="Leatherwood J."/>
            <person name="Levin H."/>
            <person name="Margalit H."/>
            <person name="Martienssen R."/>
            <person name="Nieduszynski C.A."/>
            <person name="Spatafora J.W."/>
            <person name="Friedman N."/>
            <person name="Dalgaard J.Z."/>
            <person name="Baumann P."/>
            <person name="Niki H."/>
            <person name="Regev A."/>
            <person name="Nusbaum C."/>
        </authorList>
    </citation>
    <scope>NUCLEOTIDE SEQUENCE [LARGE SCALE GENOMIC DNA]</scope>
    <source>
        <strain evidence="5">yFS286</strain>
    </source>
</reference>
<dbReference type="Gene3D" id="3.15.10.10">
    <property type="entry name" value="Bactericidal permeability-increasing protein, domain 1"/>
    <property type="match status" value="1"/>
</dbReference>
<keyword evidence="5" id="KW-1185">Reference proteome</keyword>
<protein>
    <submittedName>
        <fullName evidence="4">Fungal protein</fullName>
    </submittedName>
</protein>
<feature type="domain" description="HAM1-like N-terminal" evidence="3">
    <location>
        <begin position="208"/>
        <end position="558"/>
    </location>
</feature>
<feature type="compositionally biased region" description="Polar residues" evidence="1">
    <location>
        <begin position="757"/>
        <end position="776"/>
    </location>
</feature>
<evidence type="ECO:0000259" key="3">
    <source>
        <dbReference type="Pfam" id="PF19343"/>
    </source>
</evidence>
<dbReference type="PANTHER" id="PTHR31138">
    <property type="entry name" value="CHROMOSOME 19, WHOLE GENOME SHOTGUN SEQUENCE"/>
    <property type="match status" value="1"/>
</dbReference>
<dbReference type="RefSeq" id="XP_013020526.1">
    <property type="nucleotide sequence ID" value="XM_013165072.1"/>
</dbReference>
<dbReference type="VEuPathDB" id="FungiDB:SOCG_04230"/>
<accession>S9PRW1</accession>
<sequence>MSVAYPTNEAVQDEHMHKGLHLFAIWEALSSGKMPDNQQLGGLFSAISEGSLSIAQDVKRNMSKDARDFFSHFSEVIDDSYSVLKKKNRGDLLQNAVYELTQSNASTNAPDIWNDTSQNLNDQGLNREDLKQFFLLFFNNSHLREILRDVLALFGRQGSKLTQQKFNQWDPQQGKLGQKSPSRHQNGPNESSRHQGYDGDYLSVFPAREQRENQSNEESSKTNQFFNDPQSQQVRKETSEELRKIMDQLKRLVVDLQQDNAYQHPLQSIFGLVEKFVNELGDKKGKLQVETNDHIDRALRYLRELAENAVNHSLQPLINVFKKFHHCAQEDRELKQWFQDCYAYMRKFVLKKGYAITQDATDEYNELYERGRKLMKGRHKHLWDELCSESKSIKDSAASDSCYHHLGDDGKRLYNILVEHKGGETSLKKNTIYEILQLSLPVILARIQYFPIPRLEIEQPAFDIVLENLNLQTINILPKIAEFRNNNLMRLSPYGNVSSIQDHLVHLHLAHIQTDLKNVNYYIRRKQGFPKFVDQGIVDLGIHKQGMVVDLALSATPKTPSRQLPGSFFRLDHVKVDVHNIKLKVRKSRHKALLNFLKPSMMTYIRTTVARSLEVSIRRTVEQLDRQCYEIHREAQNELDRQSKRPTEEQDSRTKVYGKTIYNRFSSMQQRSQSSGSNQKIRVALHEQNSELSNIVLPSHNLEEGERLRRSAHSGTAWRSPVYDSLGAMGSAGAVGSLANRSRPSKKSKRSSAKNRQPATARTMNEGQQPNANGSLNQTILSDQMALGNVTEIPLPPANTQRRSLTEHSIGSFGDEQRSPEVLFRHTDAPKRNHDAFKHQTAVT</sequence>
<dbReference type="OrthoDB" id="19394at2759"/>